<gene>
    <name evidence="1" type="ORF">AVEN_189813_1</name>
</gene>
<dbReference type="AlphaFoldDB" id="A0A4Y2RUC1"/>
<dbReference type="Proteomes" id="UP000499080">
    <property type="component" value="Unassembled WGS sequence"/>
</dbReference>
<name>A0A4Y2RUC1_ARAVE</name>
<protein>
    <submittedName>
        <fullName evidence="1">Uncharacterized protein</fullName>
    </submittedName>
</protein>
<dbReference type="Gene3D" id="3.30.420.10">
    <property type="entry name" value="Ribonuclease H-like superfamily/Ribonuclease H"/>
    <property type="match status" value="1"/>
</dbReference>
<accession>A0A4Y2RUC1</accession>
<keyword evidence="2" id="KW-1185">Reference proteome</keyword>
<evidence type="ECO:0000313" key="2">
    <source>
        <dbReference type="Proteomes" id="UP000499080"/>
    </source>
</evidence>
<proteinExistence type="predicted"/>
<reference evidence="1 2" key="1">
    <citation type="journal article" date="2019" name="Sci. Rep.">
        <title>Orb-weaving spider Araneus ventricosus genome elucidates the spidroin gene catalogue.</title>
        <authorList>
            <person name="Kono N."/>
            <person name="Nakamura H."/>
            <person name="Ohtoshi R."/>
            <person name="Moran D.A.P."/>
            <person name="Shinohara A."/>
            <person name="Yoshida Y."/>
            <person name="Fujiwara M."/>
            <person name="Mori M."/>
            <person name="Tomita M."/>
            <person name="Arakawa K."/>
        </authorList>
    </citation>
    <scope>NUCLEOTIDE SEQUENCE [LARGE SCALE GENOMIC DNA]</scope>
</reference>
<comment type="caution">
    <text evidence="1">The sequence shown here is derived from an EMBL/GenBank/DDBJ whole genome shotgun (WGS) entry which is preliminary data.</text>
</comment>
<dbReference type="OrthoDB" id="8186282at2759"/>
<dbReference type="EMBL" id="BGPR01018551">
    <property type="protein sequence ID" value="GBN79457.1"/>
    <property type="molecule type" value="Genomic_DNA"/>
</dbReference>
<evidence type="ECO:0000313" key="1">
    <source>
        <dbReference type="EMBL" id="GBN79457.1"/>
    </source>
</evidence>
<dbReference type="GO" id="GO:0003676">
    <property type="term" value="F:nucleic acid binding"/>
    <property type="evidence" value="ECO:0007669"/>
    <property type="project" value="InterPro"/>
</dbReference>
<sequence length="91" mass="10630">MGIKTILFTDVPTKSSDESPIDFCAFGLLKSTLSERRSTTICSLWKSVLEERDKIPHPMLQKAKLSWKLRYRKIVKSKGYQSEHIKHEKFM</sequence>
<dbReference type="InterPro" id="IPR036397">
    <property type="entry name" value="RNaseH_sf"/>
</dbReference>
<organism evidence="1 2">
    <name type="scientific">Araneus ventricosus</name>
    <name type="common">Orbweaver spider</name>
    <name type="synonym">Epeira ventricosa</name>
    <dbReference type="NCBI Taxonomy" id="182803"/>
    <lineage>
        <taxon>Eukaryota</taxon>
        <taxon>Metazoa</taxon>
        <taxon>Ecdysozoa</taxon>
        <taxon>Arthropoda</taxon>
        <taxon>Chelicerata</taxon>
        <taxon>Arachnida</taxon>
        <taxon>Araneae</taxon>
        <taxon>Araneomorphae</taxon>
        <taxon>Entelegynae</taxon>
        <taxon>Araneoidea</taxon>
        <taxon>Araneidae</taxon>
        <taxon>Araneus</taxon>
    </lineage>
</organism>